<evidence type="ECO:0000313" key="1">
    <source>
        <dbReference type="EMBL" id="KAI5657576.1"/>
    </source>
</evidence>
<evidence type="ECO:0000313" key="2">
    <source>
        <dbReference type="Proteomes" id="UP001060085"/>
    </source>
</evidence>
<reference evidence="2" key="1">
    <citation type="journal article" date="2023" name="Nat. Plants">
        <title>Single-cell RNA sequencing provides a high-resolution roadmap for understanding the multicellular compartmentation of specialized metabolism.</title>
        <authorList>
            <person name="Sun S."/>
            <person name="Shen X."/>
            <person name="Li Y."/>
            <person name="Li Y."/>
            <person name="Wang S."/>
            <person name="Li R."/>
            <person name="Zhang H."/>
            <person name="Shen G."/>
            <person name="Guo B."/>
            <person name="Wei J."/>
            <person name="Xu J."/>
            <person name="St-Pierre B."/>
            <person name="Chen S."/>
            <person name="Sun C."/>
        </authorList>
    </citation>
    <scope>NUCLEOTIDE SEQUENCE [LARGE SCALE GENOMIC DNA]</scope>
</reference>
<proteinExistence type="predicted"/>
<dbReference type="EMBL" id="CM044706">
    <property type="protein sequence ID" value="KAI5657576.1"/>
    <property type="molecule type" value="Genomic_DNA"/>
</dbReference>
<gene>
    <name evidence="1" type="ORF">M9H77_26369</name>
</gene>
<keyword evidence="2" id="KW-1185">Reference proteome</keyword>
<protein>
    <submittedName>
        <fullName evidence="1">Uncharacterized protein</fullName>
    </submittedName>
</protein>
<name>A0ACC0AAG6_CATRO</name>
<sequence>MSIEHKLATQTSSKKCLSYGCFLFGICDHIGIGKIYNKHTFKRMGFSRNEKGMLVRGGQEDDDESDQEEEEEEEEEGKIKGDEVSSKRKRRRQLRRCRFPGKKKGVSKQKMHKRSLKDDLQRNKNCSRLQEFMKMKMIKLKTLKTRRMVGESFIRSNFVEKLSLKN</sequence>
<accession>A0ACC0AAG6</accession>
<organism evidence="1 2">
    <name type="scientific">Catharanthus roseus</name>
    <name type="common">Madagascar periwinkle</name>
    <name type="synonym">Vinca rosea</name>
    <dbReference type="NCBI Taxonomy" id="4058"/>
    <lineage>
        <taxon>Eukaryota</taxon>
        <taxon>Viridiplantae</taxon>
        <taxon>Streptophyta</taxon>
        <taxon>Embryophyta</taxon>
        <taxon>Tracheophyta</taxon>
        <taxon>Spermatophyta</taxon>
        <taxon>Magnoliopsida</taxon>
        <taxon>eudicotyledons</taxon>
        <taxon>Gunneridae</taxon>
        <taxon>Pentapetalae</taxon>
        <taxon>asterids</taxon>
        <taxon>lamiids</taxon>
        <taxon>Gentianales</taxon>
        <taxon>Apocynaceae</taxon>
        <taxon>Rauvolfioideae</taxon>
        <taxon>Vinceae</taxon>
        <taxon>Catharanthinae</taxon>
        <taxon>Catharanthus</taxon>
    </lineage>
</organism>
<comment type="caution">
    <text evidence="1">The sequence shown here is derived from an EMBL/GenBank/DDBJ whole genome shotgun (WGS) entry which is preliminary data.</text>
</comment>
<dbReference type="Proteomes" id="UP001060085">
    <property type="component" value="Linkage Group LG06"/>
</dbReference>